<dbReference type="Pfam" id="PF13673">
    <property type="entry name" value="Acetyltransf_10"/>
    <property type="match status" value="1"/>
</dbReference>
<gene>
    <name evidence="2" type="ORF">GSY63_15910</name>
</gene>
<dbReference type="EMBL" id="WWEO01000043">
    <property type="protein sequence ID" value="NCD70850.1"/>
    <property type="molecule type" value="Genomic_DNA"/>
</dbReference>
<reference evidence="2" key="2">
    <citation type="submission" date="2020-10" db="EMBL/GenBank/DDBJ databases">
        <title>Mucilaginibacter sp. nov., isolated from soil.</title>
        <authorList>
            <person name="Jeon C.O."/>
        </authorList>
    </citation>
    <scope>NUCLEOTIDE SEQUENCE</scope>
    <source>
        <strain evidence="2">R11</strain>
    </source>
</reference>
<dbReference type="RefSeq" id="WP_166586798.1">
    <property type="nucleotide sequence ID" value="NZ_WWEO01000043.1"/>
</dbReference>
<dbReference type="CDD" id="cd04301">
    <property type="entry name" value="NAT_SF"/>
    <property type="match status" value="1"/>
</dbReference>
<evidence type="ECO:0000313" key="3">
    <source>
        <dbReference type="Proteomes" id="UP000638732"/>
    </source>
</evidence>
<dbReference type="SUPFAM" id="SSF55729">
    <property type="entry name" value="Acyl-CoA N-acyltransferases (Nat)"/>
    <property type="match status" value="1"/>
</dbReference>
<accession>A0A965ZHK9</accession>
<protein>
    <submittedName>
        <fullName evidence="2">GNAT family N-acetyltransferase</fullName>
    </submittedName>
</protein>
<evidence type="ECO:0000259" key="1">
    <source>
        <dbReference type="PROSITE" id="PS51186"/>
    </source>
</evidence>
<reference evidence="2" key="1">
    <citation type="submission" date="2020-01" db="EMBL/GenBank/DDBJ databases">
        <authorList>
            <person name="Seo Y.L."/>
        </authorList>
    </citation>
    <scope>NUCLEOTIDE SEQUENCE</scope>
    <source>
        <strain evidence="2">R11</strain>
    </source>
</reference>
<name>A0A965ZHK9_9SPHI</name>
<dbReference type="InterPro" id="IPR016181">
    <property type="entry name" value="Acyl_CoA_acyltransferase"/>
</dbReference>
<organism evidence="2 3">
    <name type="scientific">Mucilaginibacter agri</name>
    <dbReference type="NCBI Taxonomy" id="2695265"/>
    <lineage>
        <taxon>Bacteria</taxon>
        <taxon>Pseudomonadati</taxon>
        <taxon>Bacteroidota</taxon>
        <taxon>Sphingobacteriia</taxon>
        <taxon>Sphingobacteriales</taxon>
        <taxon>Sphingobacteriaceae</taxon>
        <taxon>Mucilaginibacter</taxon>
    </lineage>
</organism>
<feature type="domain" description="N-acetyltransferase" evidence="1">
    <location>
        <begin position="8"/>
        <end position="148"/>
    </location>
</feature>
<proteinExistence type="predicted"/>
<dbReference type="Proteomes" id="UP000638732">
    <property type="component" value="Unassembled WGS sequence"/>
</dbReference>
<dbReference type="AlphaFoldDB" id="A0A965ZHK9"/>
<dbReference type="InterPro" id="IPR000182">
    <property type="entry name" value="GNAT_dom"/>
</dbReference>
<sequence>MQYTTISKAFDQLSVNQLYDILRLRSEVFVVEQNCVFLDADNKDQHCHHVMLYKGDELVAYARLVPAGVSYTEISIGRIITSQSVRGKGAGKILVQASIDECEKIFGAQPIRIGAQAYAIKFYELFGFVTDGDHYDEDGIDHVEMIRA</sequence>
<keyword evidence="3" id="KW-1185">Reference proteome</keyword>
<dbReference type="GO" id="GO:0016747">
    <property type="term" value="F:acyltransferase activity, transferring groups other than amino-acyl groups"/>
    <property type="evidence" value="ECO:0007669"/>
    <property type="project" value="InterPro"/>
</dbReference>
<evidence type="ECO:0000313" key="2">
    <source>
        <dbReference type="EMBL" id="NCD70850.1"/>
    </source>
</evidence>
<dbReference type="Gene3D" id="3.40.630.30">
    <property type="match status" value="1"/>
</dbReference>
<comment type="caution">
    <text evidence="2">The sequence shown here is derived from an EMBL/GenBank/DDBJ whole genome shotgun (WGS) entry which is preliminary data.</text>
</comment>
<dbReference type="PROSITE" id="PS51186">
    <property type="entry name" value="GNAT"/>
    <property type="match status" value="1"/>
</dbReference>